<feature type="transmembrane region" description="Helical" evidence="2">
    <location>
        <begin position="20"/>
        <end position="39"/>
    </location>
</feature>
<dbReference type="EMBL" id="PQXM01000606">
    <property type="protein sequence ID" value="TGO71190.1"/>
    <property type="molecule type" value="Genomic_DNA"/>
</dbReference>
<name>A0A4Z1JI45_9HELO</name>
<reference evidence="3 4" key="1">
    <citation type="submission" date="2017-12" db="EMBL/GenBank/DDBJ databases">
        <title>Comparative genomics of Botrytis spp.</title>
        <authorList>
            <person name="Valero-Jimenez C.A."/>
            <person name="Tapia P."/>
            <person name="Veloso J."/>
            <person name="Silva-Moreno E."/>
            <person name="Staats M."/>
            <person name="Valdes J.H."/>
            <person name="Van Kan J.A.L."/>
        </authorList>
    </citation>
    <scope>NUCLEOTIDE SEQUENCE [LARGE SCALE GENOMIC DNA]</scope>
    <source>
        <strain evidence="3 4">Be9601</strain>
    </source>
</reference>
<protein>
    <recommendedName>
        <fullName evidence="5">Integral membrane protein</fullName>
    </recommendedName>
</protein>
<dbReference type="AlphaFoldDB" id="A0A4Z1JI45"/>
<dbReference type="Proteomes" id="UP000297229">
    <property type="component" value="Unassembled WGS sequence"/>
</dbReference>
<keyword evidence="2" id="KW-0472">Membrane</keyword>
<sequence>MSTPHLDDLGVQGKRSLVLVSTNFLLVLSFASFVLRIFAKLYTVARIQYEDWFMGVALLFSLGTPICEVYGLSVGLEEYQANVSVDDQKRPSSVHRRSIPPSYSFTATIKSGSNNTTSAKITLPSSRLASKTGRISGLYTRMSEDLGSADQSRRRSIVGSDAEAGSEDI</sequence>
<evidence type="ECO:0000256" key="2">
    <source>
        <dbReference type="SAM" id="Phobius"/>
    </source>
</evidence>
<evidence type="ECO:0000313" key="4">
    <source>
        <dbReference type="Proteomes" id="UP000297229"/>
    </source>
</evidence>
<comment type="caution">
    <text evidence="3">The sequence shown here is derived from an EMBL/GenBank/DDBJ whole genome shotgun (WGS) entry which is preliminary data.</text>
</comment>
<proteinExistence type="predicted"/>
<keyword evidence="2" id="KW-0812">Transmembrane</keyword>
<feature type="region of interest" description="Disordered" evidence="1">
    <location>
        <begin position="142"/>
        <end position="169"/>
    </location>
</feature>
<accession>A0A4Z1JI45</accession>
<organism evidence="3 4">
    <name type="scientific">Botrytis elliptica</name>
    <dbReference type="NCBI Taxonomy" id="278938"/>
    <lineage>
        <taxon>Eukaryota</taxon>
        <taxon>Fungi</taxon>
        <taxon>Dikarya</taxon>
        <taxon>Ascomycota</taxon>
        <taxon>Pezizomycotina</taxon>
        <taxon>Leotiomycetes</taxon>
        <taxon>Helotiales</taxon>
        <taxon>Sclerotiniaceae</taxon>
        <taxon>Botrytis</taxon>
    </lineage>
</organism>
<evidence type="ECO:0000256" key="1">
    <source>
        <dbReference type="SAM" id="MobiDB-lite"/>
    </source>
</evidence>
<keyword evidence="4" id="KW-1185">Reference proteome</keyword>
<dbReference type="OrthoDB" id="5273647at2759"/>
<evidence type="ECO:0008006" key="5">
    <source>
        <dbReference type="Google" id="ProtNLM"/>
    </source>
</evidence>
<gene>
    <name evidence="3" type="ORF">BELL_0608g00070</name>
</gene>
<keyword evidence="2" id="KW-1133">Transmembrane helix</keyword>
<dbReference type="STRING" id="278938.A0A4Z1JI45"/>
<feature type="transmembrane region" description="Helical" evidence="2">
    <location>
        <begin position="51"/>
        <end position="72"/>
    </location>
</feature>
<evidence type="ECO:0000313" key="3">
    <source>
        <dbReference type="EMBL" id="TGO71190.1"/>
    </source>
</evidence>